<evidence type="ECO:0000313" key="1">
    <source>
        <dbReference type="EMBL" id="MEM5948144.1"/>
    </source>
</evidence>
<organism evidence="1 2">
    <name type="scientific">Rarispira pelagica</name>
    <dbReference type="NCBI Taxonomy" id="3141764"/>
    <lineage>
        <taxon>Bacteria</taxon>
        <taxon>Pseudomonadati</taxon>
        <taxon>Spirochaetota</taxon>
        <taxon>Spirochaetia</taxon>
        <taxon>Winmispirales</taxon>
        <taxon>Winmispiraceae</taxon>
        <taxon>Rarispira</taxon>
    </lineage>
</organism>
<proteinExistence type="predicted"/>
<name>A0ABU9UBV2_9SPIR</name>
<protein>
    <submittedName>
        <fullName evidence="1">Uncharacterized protein</fullName>
    </submittedName>
</protein>
<accession>A0ABU9UBV2</accession>
<evidence type="ECO:0000313" key="2">
    <source>
        <dbReference type="Proteomes" id="UP001466331"/>
    </source>
</evidence>
<comment type="caution">
    <text evidence="1">The sequence shown here is derived from an EMBL/GenBank/DDBJ whole genome shotgun (WGS) entry which is preliminary data.</text>
</comment>
<reference evidence="1 2" key="1">
    <citation type="submission" date="2024-03" db="EMBL/GenBank/DDBJ databases">
        <title>Ignisphaera cupida sp. nov., a hyperthermophilic hydrolytic archaeon from a hot spring of Kamchatka, and proposal of Ignisphaeraceae fam. nov.</title>
        <authorList>
            <person name="Podosokorskaya O.A."/>
            <person name="Elcheninov A.G."/>
            <person name="Maltseva A.I."/>
            <person name="Zayulina K.S."/>
            <person name="Novikov A."/>
            <person name="Merkel A.Y."/>
        </authorList>
    </citation>
    <scope>NUCLEOTIDE SEQUENCE [LARGE SCALE GENOMIC DNA]</scope>
    <source>
        <strain evidence="1 2">38H-sp</strain>
    </source>
</reference>
<gene>
    <name evidence="1" type="ORF">WKV44_06280</name>
</gene>
<sequence>MSWTSIFTEEELYKMRVRSVTDFLRCETPQAVEASIELAKYINRQGMDSQNYPLVLEILVAGNYHVIDALLEGEDAFDYFAKVEVNAYIVDFALKLLDQYAPGNLYEKVLQIIFGIIYRTYHSPKEGYRIYPLTLEHLNAIGKYLDKTKDQRDSINRFILDILGDIGGFKSINKADPVIDKLAAHAIAIRNAFFDRRLGMEKVIPEKLLVRDDYKKNTVMPRDVVPFKA</sequence>
<dbReference type="RefSeq" id="WP_420069590.1">
    <property type="nucleotide sequence ID" value="NZ_JBCHKQ010000002.1"/>
</dbReference>
<dbReference type="EMBL" id="JBCHKQ010000002">
    <property type="protein sequence ID" value="MEM5948144.1"/>
    <property type="molecule type" value="Genomic_DNA"/>
</dbReference>
<dbReference type="Proteomes" id="UP001466331">
    <property type="component" value="Unassembled WGS sequence"/>
</dbReference>
<keyword evidence="2" id="KW-1185">Reference proteome</keyword>